<accession>A0A410PT02</accession>
<dbReference type="InterPro" id="IPR028976">
    <property type="entry name" value="CheC-like_sf"/>
</dbReference>
<dbReference type="GO" id="GO:0009425">
    <property type="term" value="C:bacterial-type flagellum basal body"/>
    <property type="evidence" value="ECO:0007669"/>
    <property type="project" value="UniProtKB-SubCell"/>
</dbReference>
<dbReference type="GO" id="GO:0050918">
    <property type="term" value="P:positive chemotaxis"/>
    <property type="evidence" value="ECO:0007669"/>
    <property type="project" value="TreeGrafter"/>
</dbReference>
<evidence type="ECO:0000313" key="13">
    <source>
        <dbReference type="Proteomes" id="UP000287601"/>
    </source>
</evidence>
<dbReference type="InterPro" id="IPR001689">
    <property type="entry name" value="Flag_FliM"/>
</dbReference>
<feature type="domain" description="Flagellar motor switch protein FliN-like C-terminal" evidence="11">
    <location>
        <begin position="262"/>
        <end position="330"/>
    </location>
</feature>
<evidence type="ECO:0000256" key="3">
    <source>
        <dbReference type="ARBA" id="ARBA00011049"/>
    </source>
</evidence>
<dbReference type="RefSeq" id="WP_128744652.1">
    <property type="nucleotide sequence ID" value="NZ_CP035281.1"/>
</dbReference>
<gene>
    <name evidence="12" type="primary">fliM</name>
    <name evidence="12" type="ORF">EQM06_01465</name>
</gene>
<evidence type="ECO:0000256" key="9">
    <source>
        <dbReference type="ARBA" id="ARBA00023143"/>
    </source>
</evidence>
<evidence type="ECO:0000313" key="12">
    <source>
        <dbReference type="EMBL" id="QAT41998.1"/>
    </source>
</evidence>
<organism evidence="12 13">
    <name type="scientific">Aminipila luticellarii</name>
    <dbReference type="NCBI Taxonomy" id="2507160"/>
    <lineage>
        <taxon>Bacteria</taxon>
        <taxon>Bacillati</taxon>
        <taxon>Bacillota</taxon>
        <taxon>Clostridia</taxon>
        <taxon>Peptostreptococcales</taxon>
        <taxon>Anaerovoracaceae</taxon>
        <taxon>Aminipila</taxon>
    </lineage>
</organism>
<evidence type="ECO:0000256" key="6">
    <source>
        <dbReference type="ARBA" id="ARBA00022500"/>
    </source>
</evidence>
<dbReference type="AlphaFoldDB" id="A0A410PT02"/>
<dbReference type="GO" id="GO:0005886">
    <property type="term" value="C:plasma membrane"/>
    <property type="evidence" value="ECO:0007669"/>
    <property type="project" value="UniProtKB-SubCell"/>
</dbReference>
<dbReference type="InterPro" id="IPR001543">
    <property type="entry name" value="FliN-like_C"/>
</dbReference>
<dbReference type="Pfam" id="PF02154">
    <property type="entry name" value="FliM"/>
    <property type="match status" value="1"/>
</dbReference>
<keyword evidence="12" id="KW-0969">Cilium</keyword>
<dbReference type="PANTHER" id="PTHR30034">
    <property type="entry name" value="FLAGELLAR MOTOR SWITCH PROTEIN FLIM"/>
    <property type="match status" value="1"/>
</dbReference>
<evidence type="ECO:0000259" key="11">
    <source>
        <dbReference type="Pfam" id="PF01052"/>
    </source>
</evidence>
<keyword evidence="5" id="KW-1003">Cell membrane</keyword>
<evidence type="ECO:0000256" key="1">
    <source>
        <dbReference type="ARBA" id="ARBA00004117"/>
    </source>
</evidence>
<evidence type="ECO:0000256" key="5">
    <source>
        <dbReference type="ARBA" id="ARBA00022475"/>
    </source>
</evidence>
<keyword evidence="7" id="KW-0283">Flagellar rotation</keyword>
<dbReference type="KEGG" id="amij:EQM06_01465"/>
<dbReference type="PANTHER" id="PTHR30034:SF6">
    <property type="entry name" value="YOP PROTEINS TRANSLOCATION PROTEIN Q"/>
    <property type="match status" value="1"/>
</dbReference>
<evidence type="ECO:0000256" key="10">
    <source>
        <dbReference type="NCBIfam" id="TIGR01397"/>
    </source>
</evidence>
<dbReference type="Proteomes" id="UP000287601">
    <property type="component" value="Chromosome"/>
</dbReference>
<dbReference type="GO" id="GO:0071978">
    <property type="term" value="P:bacterial-type flagellum-dependent swarming motility"/>
    <property type="evidence" value="ECO:0007669"/>
    <property type="project" value="TreeGrafter"/>
</dbReference>
<evidence type="ECO:0000256" key="4">
    <source>
        <dbReference type="ARBA" id="ARBA00021898"/>
    </source>
</evidence>
<dbReference type="Pfam" id="PF01052">
    <property type="entry name" value="FliMN_C"/>
    <property type="match status" value="1"/>
</dbReference>
<dbReference type="EMBL" id="CP035281">
    <property type="protein sequence ID" value="QAT41998.1"/>
    <property type="molecule type" value="Genomic_DNA"/>
</dbReference>
<dbReference type="CDD" id="cd17908">
    <property type="entry name" value="FliM"/>
    <property type="match status" value="1"/>
</dbReference>
<keyword evidence="12" id="KW-0282">Flagellum</keyword>
<evidence type="ECO:0000256" key="2">
    <source>
        <dbReference type="ARBA" id="ARBA00004202"/>
    </source>
</evidence>
<dbReference type="OrthoDB" id="9806941at2"/>
<comment type="similarity">
    <text evidence="3">Belongs to the FliM family.</text>
</comment>
<dbReference type="Gene3D" id="2.30.330.10">
    <property type="entry name" value="SpoA-like"/>
    <property type="match status" value="1"/>
</dbReference>
<proteinExistence type="inferred from homology"/>
<dbReference type="SUPFAM" id="SSF101801">
    <property type="entry name" value="Surface presentation of antigens (SPOA)"/>
    <property type="match status" value="1"/>
</dbReference>
<dbReference type="InterPro" id="IPR036429">
    <property type="entry name" value="SpoA-like_sf"/>
</dbReference>
<sequence length="335" mass="37971">MADVLSQSQIDALLNSLNSDSAAAEEEKLIEEEEHKKIKKYDFKTPKKFTRDRLKLVFSVYENFARVMSSYLTSMMRLSCQVEMVDIEEQKYFEFNNALSENDIVAMVDGSVNNGKGDSETLMIQMSNSVIYSLIDRMIGGSGDADGVDPDDSFTDIEISLFENVMVHLLPIMEESWQNYFDVAFKFDKIETNPRLIQSIQADEVVVIVVLNIEIKDTTGTFNICIPGGIMEDVFKMADQSNILGRKREHQDEVAREEILESLRDSQLDVRAFLGEANILLEDVYSLKPGDVINLRKPKDSEVAIYVEDKPWYKGRLGEKKGNVAVKITGTTITR</sequence>
<reference evidence="12 13" key="1">
    <citation type="submission" date="2019-01" db="EMBL/GenBank/DDBJ databases">
        <title>Draft genomes of a novel of Aminipila strains.</title>
        <authorList>
            <person name="Ma S."/>
        </authorList>
    </citation>
    <scope>NUCLEOTIDE SEQUENCE [LARGE SCALE GENOMIC DNA]</scope>
    <source>
        <strain evidence="13">JN-39</strain>
    </source>
</reference>
<keyword evidence="9" id="KW-0975">Bacterial flagellum</keyword>
<protein>
    <recommendedName>
        <fullName evidence="4 10">Flagellar motor switch protein FliM</fullName>
    </recommendedName>
</protein>
<dbReference type="PIRSF" id="PIRSF002888">
    <property type="entry name" value="FliM"/>
    <property type="match status" value="1"/>
</dbReference>
<comment type="subcellular location">
    <subcellularLocation>
        <location evidence="1">Bacterial flagellum basal body</location>
    </subcellularLocation>
    <subcellularLocation>
        <location evidence="2">Cell membrane</location>
        <topology evidence="2">Peripheral membrane protein</topology>
    </subcellularLocation>
</comment>
<keyword evidence="6" id="KW-0145">Chemotaxis</keyword>
<dbReference type="GO" id="GO:0003774">
    <property type="term" value="F:cytoskeletal motor activity"/>
    <property type="evidence" value="ECO:0007669"/>
    <property type="project" value="InterPro"/>
</dbReference>
<keyword evidence="13" id="KW-1185">Reference proteome</keyword>
<dbReference type="PRINTS" id="PR00955">
    <property type="entry name" value="FLGMOTORFLIM"/>
</dbReference>
<name>A0A410PT02_9FIRM</name>
<keyword evidence="12" id="KW-0966">Cell projection</keyword>
<dbReference type="NCBIfam" id="TIGR01397">
    <property type="entry name" value="fliM_switch"/>
    <property type="match status" value="1"/>
</dbReference>
<dbReference type="Gene3D" id="3.40.1550.10">
    <property type="entry name" value="CheC-like"/>
    <property type="match status" value="1"/>
</dbReference>
<keyword evidence="8" id="KW-0472">Membrane</keyword>
<evidence type="ECO:0000256" key="7">
    <source>
        <dbReference type="ARBA" id="ARBA00022779"/>
    </source>
</evidence>
<dbReference type="SUPFAM" id="SSF103039">
    <property type="entry name" value="CheC-like"/>
    <property type="match status" value="1"/>
</dbReference>
<evidence type="ECO:0000256" key="8">
    <source>
        <dbReference type="ARBA" id="ARBA00023136"/>
    </source>
</evidence>